<evidence type="ECO:0000256" key="1">
    <source>
        <dbReference type="ARBA" id="ARBA00004389"/>
    </source>
</evidence>
<evidence type="ECO:0000256" key="4">
    <source>
        <dbReference type="ARBA" id="ARBA00022729"/>
    </source>
</evidence>
<comment type="subcellular location">
    <subcellularLocation>
        <location evidence="1">Endoplasmic reticulum membrane</location>
        <topology evidence="1">Single-pass membrane protein</topology>
    </subcellularLocation>
</comment>
<evidence type="ECO:0000256" key="5">
    <source>
        <dbReference type="ARBA" id="ARBA00022824"/>
    </source>
</evidence>
<keyword evidence="5" id="KW-0256">Endoplasmic reticulum</keyword>
<protein>
    <recommendedName>
        <fullName evidence="12">Nicalin</fullName>
    </recommendedName>
</protein>
<keyword evidence="7 9" id="KW-0472">Membrane</keyword>
<organism evidence="10 11">
    <name type="scientific">Coptis chinensis</name>
    <dbReference type="NCBI Taxonomy" id="261450"/>
    <lineage>
        <taxon>Eukaryota</taxon>
        <taxon>Viridiplantae</taxon>
        <taxon>Streptophyta</taxon>
        <taxon>Embryophyta</taxon>
        <taxon>Tracheophyta</taxon>
        <taxon>Spermatophyta</taxon>
        <taxon>Magnoliopsida</taxon>
        <taxon>Ranunculales</taxon>
        <taxon>Ranunculaceae</taxon>
        <taxon>Coptidoideae</taxon>
        <taxon>Coptis</taxon>
    </lineage>
</organism>
<keyword evidence="4" id="KW-0732">Signal</keyword>
<evidence type="ECO:0000313" key="11">
    <source>
        <dbReference type="Proteomes" id="UP000631114"/>
    </source>
</evidence>
<dbReference type="Proteomes" id="UP000631114">
    <property type="component" value="Unassembled WGS sequence"/>
</dbReference>
<evidence type="ECO:0000256" key="2">
    <source>
        <dbReference type="ARBA" id="ARBA00007717"/>
    </source>
</evidence>
<dbReference type="GO" id="GO:0005789">
    <property type="term" value="C:endoplasmic reticulum membrane"/>
    <property type="evidence" value="ECO:0007669"/>
    <property type="project" value="UniProtKB-SubCell"/>
</dbReference>
<dbReference type="GO" id="GO:0009966">
    <property type="term" value="P:regulation of signal transduction"/>
    <property type="evidence" value="ECO:0007669"/>
    <property type="project" value="InterPro"/>
</dbReference>
<dbReference type="PANTHER" id="PTHR31826">
    <property type="entry name" value="NICALIN"/>
    <property type="match status" value="1"/>
</dbReference>
<keyword evidence="6 9" id="KW-1133">Transmembrane helix</keyword>
<comment type="similarity">
    <text evidence="2">Belongs to the nicastrin family.</text>
</comment>
<dbReference type="OrthoDB" id="1719408at2759"/>
<reference evidence="10 11" key="1">
    <citation type="submission" date="2020-10" db="EMBL/GenBank/DDBJ databases">
        <title>The Coptis chinensis genome and diversification of protoberbering-type alkaloids.</title>
        <authorList>
            <person name="Wang B."/>
            <person name="Shu S."/>
            <person name="Song C."/>
            <person name="Liu Y."/>
        </authorList>
    </citation>
    <scope>NUCLEOTIDE SEQUENCE [LARGE SCALE GENOMIC DNA]</scope>
    <source>
        <strain evidence="10">HL-2020</strain>
        <tissue evidence="10">Leaf</tissue>
    </source>
</reference>
<evidence type="ECO:0008006" key="12">
    <source>
        <dbReference type="Google" id="ProtNLM"/>
    </source>
</evidence>
<proteinExistence type="inferred from homology"/>
<name>A0A835HCJ3_9MAGN</name>
<dbReference type="EMBL" id="JADFTS010000007">
    <property type="protein sequence ID" value="KAF9597920.1"/>
    <property type="molecule type" value="Genomic_DNA"/>
</dbReference>
<feature type="transmembrane region" description="Helical" evidence="9">
    <location>
        <begin position="36"/>
        <end position="58"/>
    </location>
</feature>
<evidence type="ECO:0000256" key="3">
    <source>
        <dbReference type="ARBA" id="ARBA00022692"/>
    </source>
</evidence>
<dbReference type="InterPro" id="IPR016574">
    <property type="entry name" value="Nicalin"/>
</dbReference>
<comment type="caution">
    <text evidence="10">The sequence shown here is derived from an EMBL/GenBank/DDBJ whole genome shotgun (WGS) entry which is preliminary data.</text>
</comment>
<evidence type="ECO:0000256" key="8">
    <source>
        <dbReference type="ARBA" id="ARBA00023180"/>
    </source>
</evidence>
<sequence length="88" mass="9787">MKLQELGDHTAEVNVQQDVLDGIFTFYDSTTAKLTIYQVVSVAFDLLLLLVVGSYLIILFSGLVITTRGVDDLIGIFRRPPSRKQKTA</sequence>
<evidence type="ECO:0000256" key="9">
    <source>
        <dbReference type="SAM" id="Phobius"/>
    </source>
</evidence>
<evidence type="ECO:0000313" key="10">
    <source>
        <dbReference type="EMBL" id="KAF9597920.1"/>
    </source>
</evidence>
<accession>A0A835HCJ3</accession>
<keyword evidence="11" id="KW-1185">Reference proteome</keyword>
<keyword evidence="3 9" id="KW-0812">Transmembrane</keyword>
<evidence type="ECO:0000256" key="6">
    <source>
        <dbReference type="ARBA" id="ARBA00022989"/>
    </source>
</evidence>
<gene>
    <name evidence="10" type="ORF">IFM89_022584</name>
</gene>
<evidence type="ECO:0000256" key="7">
    <source>
        <dbReference type="ARBA" id="ARBA00023136"/>
    </source>
</evidence>
<dbReference type="AlphaFoldDB" id="A0A835HCJ3"/>
<keyword evidence="8" id="KW-0325">Glycoprotein</keyword>